<sequence length="111" mass="12617">MFGIFHDDDEDADNNNDKFETLEQWRIERARLVCYVKGQGSLPSHVTRVWTLPPKRRLSISSPMFVVTGLGNVRAGRDEYNAPLHLGAPPVLHAQNVKLQHGDFIQRVLDP</sequence>
<name>A0AAV1TK98_9STRA</name>
<protein>
    <submittedName>
        <fullName evidence="1">Uncharacterized protein</fullName>
    </submittedName>
</protein>
<gene>
    <name evidence="1" type="ORF">PM001_LOCUS7936</name>
</gene>
<proteinExistence type="predicted"/>
<evidence type="ECO:0000313" key="1">
    <source>
        <dbReference type="EMBL" id="CAK7922765.1"/>
    </source>
</evidence>
<dbReference type="EMBL" id="CAKLBY020000066">
    <property type="protein sequence ID" value="CAK7922765.1"/>
    <property type="molecule type" value="Genomic_DNA"/>
</dbReference>
<organism evidence="1 2">
    <name type="scientific">Peronospora matthiolae</name>
    <dbReference type="NCBI Taxonomy" id="2874970"/>
    <lineage>
        <taxon>Eukaryota</taxon>
        <taxon>Sar</taxon>
        <taxon>Stramenopiles</taxon>
        <taxon>Oomycota</taxon>
        <taxon>Peronosporomycetes</taxon>
        <taxon>Peronosporales</taxon>
        <taxon>Peronosporaceae</taxon>
        <taxon>Peronospora</taxon>
    </lineage>
</organism>
<dbReference type="AlphaFoldDB" id="A0AAV1TK98"/>
<comment type="caution">
    <text evidence="1">The sequence shown here is derived from an EMBL/GenBank/DDBJ whole genome shotgun (WGS) entry which is preliminary data.</text>
</comment>
<evidence type="ECO:0000313" key="2">
    <source>
        <dbReference type="Proteomes" id="UP001162060"/>
    </source>
</evidence>
<dbReference type="Proteomes" id="UP001162060">
    <property type="component" value="Unassembled WGS sequence"/>
</dbReference>
<reference evidence="1" key="1">
    <citation type="submission" date="2024-01" db="EMBL/GenBank/DDBJ databases">
        <authorList>
            <person name="Webb A."/>
        </authorList>
    </citation>
    <scope>NUCLEOTIDE SEQUENCE</scope>
    <source>
        <strain evidence="1">Pm1</strain>
    </source>
</reference>
<accession>A0AAV1TK98</accession>